<proteinExistence type="predicted"/>
<accession>A0ABW3JYP1</accession>
<comment type="caution">
    <text evidence="1">The sequence shown here is derived from an EMBL/GenBank/DDBJ whole genome shotgun (WGS) entry which is preliminary data.</text>
</comment>
<gene>
    <name evidence="1" type="ORF">ACFQ21_05290</name>
</gene>
<keyword evidence="2" id="KW-1185">Reference proteome</keyword>
<evidence type="ECO:0000313" key="2">
    <source>
        <dbReference type="Proteomes" id="UP001597112"/>
    </source>
</evidence>
<sequence>MKTYIDFLRFIVTLLLLTYMGSCDKGVMHVESNEPIFDAGVYQLDNPNLKLDIYIENDLVRYKVTEANSKKICSHQNDISTFQKWAFCWDQNATQWVFSSDVGHTYWKYDTSASAYEYHEMEYRFDKTIVPQEVREAMKGAFSNLE</sequence>
<protein>
    <recommendedName>
        <fullName evidence="3">Lipoprotein</fullName>
    </recommendedName>
</protein>
<evidence type="ECO:0008006" key="3">
    <source>
        <dbReference type="Google" id="ProtNLM"/>
    </source>
</evidence>
<dbReference type="Proteomes" id="UP001597112">
    <property type="component" value="Unassembled WGS sequence"/>
</dbReference>
<reference evidence="2" key="1">
    <citation type="journal article" date="2019" name="Int. J. Syst. Evol. Microbiol.">
        <title>The Global Catalogue of Microorganisms (GCM) 10K type strain sequencing project: providing services to taxonomists for standard genome sequencing and annotation.</title>
        <authorList>
            <consortium name="The Broad Institute Genomics Platform"/>
            <consortium name="The Broad Institute Genome Sequencing Center for Infectious Disease"/>
            <person name="Wu L."/>
            <person name="Ma J."/>
        </authorList>
    </citation>
    <scope>NUCLEOTIDE SEQUENCE [LARGE SCALE GENOMIC DNA]</scope>
    <source>
        <strain evidence="2">CCUG 58938</strain>
    </source>
</reference>
<name>A0ABW3JYP1_9BACT</name>
<evidence type="ECO:0000313" key="1">
    <source>
        <dbReference type="EMBL" id="MFD0998708.1"/>
    </source>
</evidence>
<dbReference type="EMBL" id="JBHTKA010000001">
    <property type="protein sequence ID" value="MFD0998708.1"/>
    <property type="molecule type" value="Genomic_DNA"/>
</dbReference>
<organism evidence="1 2">
    <name type="scientific">Ohtaekwangia kribbensis</name>
    <dbReference type="NCBI Taxonomy" id="688913"/>
    <lineage>
        <taxon>Bacteria</taxon>
        <taxon>Pseudomonadati</taxon>
        <taxon>Bacteroidota</taxon>
        <taxon>Cytophagia</taxon>
        <taxon>Cytophagales</taxon>
        <taxon>Fulvivirgaceae</taxon>
        <taxon>Ohtaekwangia</taxon>
    </lineage>
</organism>
<dbReference type="RefSeq" id="WP_377575852.1">
    <property type="nucleotide sequence ID" value="NZ_JBHTKA010000001.1"/>
</dbReference>